<keyword evidence="1" id="KW-0812">Transmembrane</keyword>
<keyword evidence="3" id="KW-1185">Reference proteome</keyword>
<dbReference type="VEuPathDB" id="FungiDB:PYU1_G006911"/>
<reference evidence="3" key="2">
    <citation type="submission" date="2010-04" db="EMBL/GenBank/DDBJ databases">
        <authorList>
            <person name="Buell R."/>
            <person name="Hamilton J."/>
            <person name="Hostetler J."/>
        </authorList>
    </citation>
    <scope>NUCLEOTIDE SEQUENCE [LARGE SCALE GENOMIC DNA]</scope>
    <source>
        <strain evidence="3">DAOM:BR144</strain>
    </source>
</reference>
<name>K3WPN4_GLOUD</name>
<dbReference type="InterPro" id="IPR021067">
    <property type="entry name" value="Glycosyltransferase"/>
</dbReference>
<protein>
    <submittedName>
        <fullName evidence="2">Uncharacterized protein</fullName>
    </submittedName>
</protein>
<dbReference type="OMA" id="VQCSARI"/>
<evidence type="ECO:0000256" key="1">
    <source>
        <dbReference type="SAM" id="Phobius"/>
    </source>
</evidence>
<dbReference type="Pfam" id="PF11397">
    <property type="entry name" value="GlcNAc"/>
    <property type="match status" value="1"/>
</dbReference>
<proteinExistence type="predicted"/>
<dbReference type="AlphaFoldDB" id="K3WPN4"/>
<dbReference type="HOGENOM" id="CLU_030155_0_0_1"/>
<reference evidence="3" key="1">
    <citation type="journal article" date="2010" name="Genome Biol.">
        <title>Genome sequence of the necrotrophic plant pathogen Pythium ultimum reveals original pathogenicity mechanisms and effector repertoire.</title>
        <authorList>
            <person name="Levesque C.A."/>
            <person name="Brouwer H."/>
            <person name="Cano L."/>
            <person name="Hamilton J.P."/>
            <person name="Holt C."/>
            <person name="Huitema E."/>
            <person name="Raffaele S."/>
            <person name="Robideau G.P."/>
            <person name="Thines M."/>
            <person name="Win J."/>
            <person name="Zerillo M.M."/>
            <person name="Beakes G.W."/>
            <person name="Boore J.L."/>
            <person name="Busam D."/>
            <person name="Dumas B."/>
            <person name="Ferriera S."/>
            <person name="Fuerstenberg S.I."/>
            <person name="Gachon C.M."/>
            <person name="Gaulin E."/>
            <person name="Govers F."/>
            <person name="Grenville-Briggs L."/>
            <person name="Horner N."/>
            <person name="Hostetler J."/>
            <person name="Jiang R.H."/>
            <person name="Johnson J."/>
            <person name="Krajaejun T."/>
            <person name="Lin H."/>
            <person name="Meijer H.J."/>
            <person name="Moore B."/>
            <person name="Morris P."/>
            <person name="Phuntmart V."/>
            <person name="Puiu D."/>
            <person name="Shetty J."/>
            <person name="Stajich J.E."/>
            <person name="Tripathy S."/>
            <person name="Wawra S."/>
            <person name="van West P."/>
            <person name="Whitty B.R."/>
            <person name="Coutinho P.M."/>
            <person name="Henrissat B."/>
            <person name="Martin F."/>
            <person name="Thomas P.D."/>
            <person name="Tyler B.M."/>
            <person name="De Vries R.P."/>
            <person name="Kamoun S."/>
            <person name="Yandell M."/>
            <person name="Tisserat N."/>
            <person name="Buell C.R."/>
        </authorList>
    </citation>
    <scope>NUCLEOTIDE SEQUENCE</scope>
    <source>
        <strain evidence="3">DAOM:BR144</strain>
    </source>
</reference>
<keyword evidence="1" id="KW-1133">Transmembrane helix</keyword>
<dbReference type="PANTHER" id="PTHR34496:SF6">
    <property type="entry name" value="GLYCOSYLTRANSFERASE 2-LIKE DOMAIN-CONTAINING PROTEIN"/>
    <property type="match status" value="1"/>
</dbReference>
<sequence length="452" mass="51413">MPQTPMSALGLPQSLPRVSALAQQERNAERRRRKRVVLGVVLVCSAVLLYELLQWTLGGFAAGAERKAVQRTANEQRKQRQHGEAQLVAEQVKEAKKKRESLGFRNEKQIVFLMTNYRDARACAQALTEAHVMAYLPSRIHFRVFDESYFGEDDTCVKVFCEQQSKLCREMIRSKQLRFAKRDASGALGATVSRHLVEGMVDKKQFQDHFYISADSSLSFTKHWDLELLKQWYSIGNDMAILSVAPKSLVLKDDAAASSSTLLQCSARIHSKSPDAVVEFNPPELKPKANALLFAPVLQSQYSELFHFGPVSALLAIRSDPHTPHITVGYEYARASRFWTSGYDFYAPTEDILYARYEWQPSPSLESSSTNEHNVDVEKSNRRIRLLLKLPVSSTAATEPLEEETRYALGAKRNMAQWEQFSRIDPKLPYNESTMNQFVVCNEQLKYVPFTF</sequence>
<organism evidence="2 3">
    <name type="scientific">Globisporangium ultimum (strain ATCC 200006 / CBS 805.95 / DAOM BR144)</name>
    <name type="common">Pythium ultimum</name>
    <dbReference type="NCBI Taxonomy" id="431595"/>
    <lineage>
        <taxon>Eukaryota</taxon>
        <taxon>Sar</taxon>
        <taxon>Stramenopiles</taxon>
        <taxon>Oomycota</taxon>
        <taxon>Peronosporomycetes</taxon>
        <taxon>Pythiales</taxon>
        <taxon>Pythiaceae</taxon>
        <taxon>Globisporangium</taxon>
    </lineage>
</organism>
<dbReference type="EMBL" id="GL376560">
    <property type="status" value="NOT_ANNOTATED_CDS"/>
    <property type="molecule type" value="Genomic_DNA"/>
</dbReference>
<evidence type="ECO:0000313" key="2">
    <source>
        <dbReference type="EnsemblProtists" id="PYU1_T006926"/>
    </source>
</evidence>
<dbReference type="eggNOG" id="ENOG502QWHU">
    <property type="taxonomic scope" value="Eukaryota"/>
</dbReference>
<dbReference type="Proteomes" id="UP000019132">
    <property type="component" value="Unassembled WGS sequence"/>
</dbReference>
<evidence type="ECO:0000313" key="3">
    <source>
        <dbReference type="Proteomes" id="UP000019132"/>
    </source>
</evidence>
<accession>K3WPN4</accession>
<dbReference type="PANTHER" id="PTHR34496">
    <property type="entry name" value="GLCNAC TRANSFERASE-RELATED"/>
    <property type="match status" value="1"/>
</dbReference>
<keyword evidence="1" id="KW-0472">Membrane</keyword>
<feature type="transmembrane region" description="Helical" evidence="1">
    <location>
        <begin position="36"/>
        <end position="57"/>
    </location>
</feature>
<dbReference type="InParanoid" id="K3WPN4"/>
<dbReference type="EnsemblProtists" id="PYU1_T006926">
    <property type="protein sequence ID" value="PYU1_T006926"/>
    <property type="gene ID" value="PYU1_G006911"/>
</dbReference>
<reference evidence="2" key="3">
    <citation type="submission" date="2015-02" db="UniProtKB">
        <authorList>
            <consortium name="EnsemblProtists"/>
        </authorList>
    </citation>
    <scope>IDENTIFICATION</scope>
    <source>
        <strain evidence="2">DAOM BR144</strain>
    </source>
</reference>